<dbReference type="Proteomes" id="UP001596083">
    <property type="component" value="Unassembled WGS sequence"/>
</dbReference>
<accession>A0ABW0Z7X7</accession>
<reference evidence="2" key="1">
    <citation type="journal article" date="2019" name="Int. J. Syst. Evol. Microbiol.">
        <title>The Global Catalogue of Microorganisms (GCM) 10K type strain sequencing project: providing services to taxonomists for standard genome sequencing and annotation.</title>
        <authorList>
            <consortium name="The Broad Institute Genomics Platform"/>
            <consortium name="The Broad Institute Genome Sequencing Center for Infectious Disease"/>
            <person name="Wu L."/>
            <person name="Ma J."/>
        </authorList>
    </citation>
    <scope>NUCLEOTIDE SEQUENCE [LARGE SCALE GENOMIC DNA]</scope>
    <source>
        <strain evidence="2">CGMCC 4.7304</strain>
    </source>
</reference>
<proteinExistence type="predicted"/>
<evidence type="ECO:0000313" key="2">
    <source>
        <dbReference type="Proteomes" id="UP001596083"/>
    </source>
</evidence>
<evidence type="ECO:0000313" key="1">
    <source>
        <dbReference type="EMBL" id="MFC5724934.1"/>
    </source>
</evidence>
<comment type="caution">
    <text evidence="1">The sequence shown here is derived from an EMBL/GenBank/DDBJ whole genome shotgun (WGS) entry which is preliminary data.</text>
</comment>
<dbReference type="EMBL" id="JBHSPB010000039">
    <property type="protein sequence ID" value="MFC5724934.1"/>
    <property type="molecule type" value="Genomic_DNA"/>
</dbReference>
<dbReference type="RefSeq" id="WP_390321581.1">
    <property type="nucleotide sequence ID" value="NZ_JBHSPB010000039.1"/>
</dbReference>
<gene>
    <name evidence="1" type="ORF">ACFP1Z_32795</name>
</gene>
<sequence>MGAQPIEPYGPTDQLRSGAEIRRALPPPMRSQFDQALAGAVLAERAHILALWSGIVIEAAHPSGDDQVRCFQDGTLEAHPLEWCQQQEGSTW</sequence>
<organism evidence="1 2">
    <name type="scientific">Streptomyces gamaensis</name>
    <dbReference type="NCBI Taxonomy" id="1763542"/>
    <lineage>
        <taxon>Bacteria</taxon>
        <taxon>Bacillati</taxon>
        <taxon>Actinomycetota</taxon>
        <taxon>Actinomycetes</taxon>
        <taxon>Kitasatosporales</taxon>
        <taxon>Streptomycetaceae</taxon>
        <taxon>Streptomyces</taxon>
    </lineage>
</organism>
<protein>
    <submittedName>
        <fullName evidence="1">Uncharacterized protein</fullName>
    </submittedName>
</protein>
<name>A0ABW0Z7X7_9ACTN</name>
<keyword evidence="2" id="KW-1185">Reference proteome</keyword>